<keyword evidence="1 2" id="KW-0597">Phosphoprotein</keyword>
<protein>
    <submittedName>
        <fullName evidence="4">Response regulator receiver protein</fullName>
    </submittedName>
</protein>
<evidence type="ECO:0000313" key="5">
    <source>
        <dbReference type="Proteomes" id="UP000057737"/>
    </source>
</evidence>
<reference evidence="4 5" key="1">
    <citation type="submission" date="2015-11" db="EMBL/GenBank/DDBJ databases">
        <title>Draft Genome Sequence of the Strain BR 10303 (Bradyrhizobium sp.) isolated from nodules of Centrolobium paraense.</title>
        <authorList>
            <person name="Zelli J.E."/>
            <person name="Simoes-Araujo J.L."/>
            <person name="Barauna A.C."/>
            <person name="Silva K."/>
        </authorList>
    </citation>
    <scope>NUCLEOTIDE SEQUENCE [LARGE SCALE GENOMIC DNA]</scope>
    <source>
        <strain evidence="4 5">BR 10303</strain>
    </source>
</reference>
<keyword evidence="5" id="KW-1185">Reference proteome</keyword>
<name>A0A120FK32_9BRAD</name>
<dbReference type="Pfam" id="PF00072">
    <property type="entry name" value="Response_reg"/>
    <property type="match status" value="1"/>
</dbReference>
<dbReference type="InterPro" id="IPR011006">
    <property type="entry name" value="CheY-like_superfamily"/>
</dbReference>
<evidence type="ECO:0000313" key="4">
    <source>
        <dbReference type="EMBL" id="KWV49972.1"/>
    </source>
</evidence>
<feature type="domain" description="Response regulatory" evidence="3">
    <location>
        <begin position="1"/>
        <end position="105"/>
    </location>
</feature>
<dbReference type="Proteomes" id="UP000057737">
    <property type="component" value="Unassembled WGS sequence"/>
</dbReference>
<dbReference type="AlphaFoldDB" id="A0A120FK32"/>
<accession>A0A120FK32</accession>
<dbReference type="PANTHER" id="PTHR44591">
    <property type="entry name" value="STRESS RESPONSE REGULATOR PROTEIN 1"/>
    <property type="match status" value="1"/>
</dbReference>
<evidence type="ECO:0000256" key="2">
    <source>
        <dbReference type="PROSITE-ProRule" id="PRU00169"/>
    </source>
</evidence>
<dbReference type="EMBL" id="LNCU01000098">
    <property type="protein sequence ID" value="KWV49972.1"/>
    <property type="molecule type" value="Genomic_DNA"/>
</dbReference>
<proteinExistence type="predicted"/>
<dbReference type="GO" id="GO:0000160">
    <property type="term" value="P:phosphorelay signal transduction system"/>
    <property type="evidence" value="ECO:0007669"/>
    <property type="project" value="InterPro"/>
</dbReference>
<gene>
    <name evidence="4" type="ORF">AS156_14890</name>
</gene>
<dbReference type="PANTHER" id="PTHR44591:SF21">
    <property type="entry name" value="TWO-COMPONENT RESPONSE REGULATOR"/>
    <property type="match status" value="1"/>
</dbReference>
<comment type="caution">
    <text evidence="4">The sequence shown here is derived from an EMBL/GenBank/DDBJ whole genome shotgun (WGS) entry which is preliminary data.</text>
</comment>
<feature type="modified residue" description="4-aspartylphosphate" evidence="2">
    <location>
        <position position="40"/>
    </location>
</feature>
<organism evidence="4 5">
    <name type="scientific">Bradyrhizobium macuxiense</name>
    <dbReference type="NCBI Taxonomy" id="1755647"/>
    <lineage>
        <taxon>Bacteria</taxon>
        <taxon>Pseudomonadati</taxon>
        <taxon>Pseudomonadota</taxon>
        <taxon>Alphaproteobacteria</taxon>
        <taxon>Hyphomicrobiales</taxon>
        <taxon>Nitrobacteraceae</taxon>
        <taxon>Bradyrhizobium</taxon>
    </lineage>
</organism>
<dbReference type="PROSITE" id="PS50110">
    <property type="entry name" value="RESPONSE_REGULATORY"/>
    <property type="match status" value="1"/>
</dbReference>
<dbReference type="Gene3D" id="3.40.50.2300">
    <property type="match status" value="1"/>
</dbReference>
<dbReference type="SMART" id="SM00448">
    <property type="entry name" value="REC"/>
    <property type="match status" value="1"/>
</dbReference>
<evidence type="ECO:0000259" key="3">
    <source>
        <dbReference type="PROSITE" id="PS50110"/>
    </source>
</evidence>
<evidence type="ECO:0000256" key="1">
    <source>
        <dbReference type="ARBA" id="ARBA00022553"/>
    </source>
</evidence>
<dbReference type="SUPFAM" id="SSF52172">
    <property type="entry name" value="CheY-like"/>
    <property type="match status" value="1"/>
</dbReference>
<dbReference type="InterPro" id="IPR001789">
    <property type="entry name" value="Sig_transdc_resp-reg_receiver"/>
</dbReference>
<dbReference type="InterPro" id="IPR050595">
    <property type="entry name" value="Bact_response_regulator"/>
</dbReference>
<sequence length="109" mass="11924">MLRGIKRLLREHGFESELFETAGGLLSCGDFRRAVCLILDINLSDGSGIELRRLIANLGGDLPVIYITGNDKQATRMAAMESGCIAYLIKPFTAQSLIQPIERALATRS</sequence>